<evidence type="ECO:0000313" key="1">
    <source>
        <dbReference type="EMBL" id="MBA4536465.1"/>
    </source>
</evidence>
<evidence type="ECO:0000313" key="2">
    <source>
        <dbReference type="EMBL" id="NEY80833.1"/>
    </source>
</evidence>
<dbReference type="RefSeq" id="WP_163240626.1">
    <property type="nucleotide sequence ID" value="NZ_CP082780.1"/>
</dbReference>
<keyword evidence="3" id="KW-1185">Reference proteome</keyword>
<gene>
    <name evidence="2" type="ORF">G4D64_04680</name>
    <name evidence="1" type="ORF">H1Z61_04715</name>
</gene>
<dbReference type="Proteomes" id="UP000570010">
    <property type="component" value="Unassembled WGS sequence"/>
</dbReference>
<protein>
    <recommendedName>
        <fullName evidence="5">NAD(P)-dependent oxidoreductase</fullName>
    </recommendedName>
</protein>
<accession>A0A6B3VYL3</accession>
<organism evidence="2 3">
    <name type="scientific">Bacillus aquiflavi</name>
    <dbReference type="NCBI Taxonomy" id="2672567"/>
    <lineage>
        <taxon>Bacteria</taxon>
        <taxon>Bacillati</taxon>
        <taxon>Bacillota</taxon>
        <taxon>Bacilli</taxon>
        <taxon>Bacillales</taxon>
        <taxon>Bacillaceae</taxon>
        <taxon>Bacillus</taxon>
    </lineage>
</organism>
<evidence type="ECO:0000313" key="3">
    <source>
        <dbReference type="Proteomes" id="UP000472971"/>
    </source>
</evidence>
<reference evidence="2 3" key="1">
    <citation type="submission" date="2020-02" db="EMBL/GenBank/DDBJ databases">
        <title>Bacillus aquiflavi sp. nov., isolated from yellow water of strong flavor Chinese baijiu in Yibin region of China.</title>
        <authorList>
            <person name="Xie J."/>
        </authorList>
    </citation>
    <scope>NUCLEOTIDE SEQUENCE [LARGE SCALE GENOMIC DNA]</scope>
    <source>
        <strain evidence="2 3">3H-10</strain>
    </source>
</reference>
<evidence type="ECO:0008006" key="5">
    <source>
        <dbReference type="Google" id="ProtNLM"/>
    </source>
</evidence>
<sequence length="279" mass="33125">MDKAIIIGTYEFLGFGICHKLLHEGIEVIGVHDETINSNQFLEEKRLEIGRNANFQEVALNDLMQSSTLFSESIIYISFYDAYINRFQKRTLFNAINKWIEYSQIDKVTYSFLLPIQYLKDEEMNQFLNEIESLHLQSIRQIFYLPTIYGPWQPEVFLFHQGLKRSVIAKEKQGWHLSEREYIFDALYVEDVVTAIIKENEKRKSCSLILKSELEDSWYKCIEEIFAEHDCFLKIKNKENKQQLILEENIVKIVKQMTPITIGIRKQRELLERMMNSMI</sequence>
<comment type="caution">
    <text evidence="2">The sequence shown here is derived from an EMBL/GenBank/DDBJ whole genome shotgun (WGS) entry which is preliminary data.</text>
</comment>
<dbReference type="AlphaFoldDB" id="A0A6B3VYL3"/>
<reference evidence="1 4" key="2">
    <citation type="submission" date="2020-07" db="EMBL/GenBank/DDBJ databases">
        <authorList>
            <person name="Feng H."/>
        </authorList>
    </citation>
    <scope>NUCLEOTIDE SEQUENCE [LARGE SCALE GENOMIC DNA]</scope>
    <source>
        <strain evidence="4">s-12</strain>
        <strain evidence="1">S-12</strain>
    </source>
</reference>
<evidence type="ECO:0000313" key="4">
    <source>
        <dbReference type="Proteomes" id="UP000570010"/>
    </source>
</evidence>
<name>A0A6B3VYL3_9BACI</name>
<dbReference type="EMBL" id="JACEIO010000007">
    <property type="protein sequence ID" value="MBA4536465.1"/>
    <property type="molecule type" value="Genomic_DNA"/>
</dbReference>
<proteinExistence type="predicted"/>
<dbReference type="Proteomes" id="UP000472971">
    <property type="component" value="Unassembled WGS sequence"/>
</dbReference>
<dbReference type="EMBL" id="JAAIWN010000007">
    <property type="protein sequence ID" value="NEY80833.1"/>
    <property type="molecule type" value="Genomic_DNA"/>
</dbReference>